<protein>
    <submittedName>
        <fullName evidence="2">Dihydroorotase</fullName>
        <ecNumber evidence="2">3.5.2.3</ecNumber>
    </submittedName>
</protein>
<reference evidence="2" key="1">
    <citation type="submission" date="2019-08" db="EMBL/GenBank/DDBJ databases">
        <authorList>
            <person name="Kucharzyk K."/>
            <person name="Murdoch R.W."/>
            <person name="Higgins S."/>
            <person name="Loffler F."/>
        </authorList>
    </citation>
    <scope>NUCLEOTIDE SEQUENCE</scope>
</reference>
<name>A0A645AIL4_9ZZZZ</name>
<dbReference type="InterPro" id="IPR050138">
    <property type="entry name" value="DHOase/Allantoinase_Hydrolase"/>
</dbReference>
<keyword evidence="2" id="KW-0378">Hydrolase</keyword>
<dbReference type="AlphaFoldDB" id="A0A645AIL4"/>
<dbReference type="Gene3D" id="3.20.20.140">
    <property type="entry name" value="Metal-dependent hydrolases"/>
    <property type="match status" value="1"/>
</dbReference>
<sequence>MDGTLDVIITDHAPHAAEEKALPFEKAPNGIVGLETSLALGITELVEKGILTLPELIEKMSTTPARLLGLPRGTLEVGTEADLVLFSAAEEWTVYPEKLHSKSKNTPYAGRKVHGRVKYTIVNGEVVYVDR</sequence>
<dbReference type="InterPro" id="IPR011059">
    <property type="entry name" value="Metal-dep_hydrolase_composite"/>
</dbReference>
<dbReference type="PANTHER" id="PTHR43668:SF2">
    <property type="entry name" value="ALLANTOINASE"/>
    <property type="match status" value="1"/>
</dbReference>
<dbReference type="Pfam" id="PF01979">
    <property type="entry name" value="Amidohydro_1"/>
    <property type="match status" value="1"/>
</dbReference>
<organism evidence="2">
    <name type="scientific">bioreactor metagenome</name>
    <dbReference type="NCBI Taxonomy" id="1076179"/>
    <lineage>
        <taxon>unclassified sequences</taxon>
        <taxon>metagenomes</taxon>
        <taxon>ecological metagenomes</taxon>
    </lineage>
</organism>
<gene>
    <name evidence="2" type="primary">pyrC_26</name>
    <name evidence="2" type="ORF">SDC9_99819</name>
</gene>
<dbReference type="InterPro" id="IPR006680">
    <property type="entry name" value="Amidohydro-rel"/>
</dbReference>
<evidence type="ECO:0000259" key="1">
    <source>
        <dbReference type="Pfam" id="PF01979"/>
    </source>
</evidence>
<dbReference type="GO" id="GO:0004038">
    <property type="term" value="F:allantoinase activity"/>
    <property type="evidence" value="ECO:0007669"/>
    <property type="project" value="TreeGrafter"/>
</dbReference>
<feature type="domain" description="Amidohydrolase-related" evidence="1">
    <location>
        <begin position="3"/>
        <end position="127"/>
    </location>
</feature>
<comment type="caution">
    <text evidence="2">The sequence shown here is derived from an EMBL/GenBank/DDBJ whole genome shotgun (WGS) entry which is preliminary data.</text>
</comment>
<dbReference type="GO" id="GO:0005737">
    <property type="term" value="C:cytoplasm"/>
    <property type="evidence" value="ECO:0007669"/>
    <property type="project" value="TreeGrafter"/>
</dbReference>
<dbReference type="SUPFAM" id="SSF51338">
    <property type="entry name" value="Composite domain of metallo-dependent hydrolases"/>
    <property type="match status" value="1"/>
</dbReference>
<dbReference type="PANTHER" id="PTHR43668">
    <property type="entry name" value="ALLANTOINASE"/>
    <property type="match status" value="1"/>
</dbReference>
<accession>A0A645AIL4</accession>
<proteinExistence type="predicted"/>
<dbReference type="GO" id="GO:0004151">
    <property type="term" value="F:dihydroorotase activity"/>
    <property type="evidence" value="ECO:0007669"/>
    <property type="project" value="UniProtKB-EC"/>
</dbReference>
<dbReference type="GO" id="GO:0006145">
    <property type="term" value="P:purine nucleobase catabolic process"/>
    <property type="evidence" value="ECO:0007669"/>
    <property type="project" value="TreeGrafter"/>
</dbReference>
<dbReference type="EC" id="3.5.2.3" evidence="2"/>
<dbReference type="EMBL" id="VSSQ01014152">
    <property type="protein sequence ID" value="MPM53055.1"/>
    <property type="molecule type" value="Genomic_DNA"/>
</dbReference>
<evidence type="ECO:0000313" key="2">
    <source>
        <dbReference type="EMBL" id="MPM53055.1"/>
    </source>
</evidence>